<gene>
    <name evidence="1" type="ORF">NCS57_00826100</name>
</gene>
<accession>A0ACC0QSJ2</accession>
<sequence length="268" mass="30601">MATTSPEENSKSSAQSFRRFTRQLQDEYDLVAIDPEVDPRLELAAIGRQETASLASWGAPVGASKIPGKRFIRIAKYHSHVFLVESKQCPILKVNAITYRNDPILPICRTGRASKENETLVLQVDRNELRAMKLTMEEFCNKVGYAVFESKPGFYIPTLYLVGDDINPTNFKDVVWAAATRCQPRANEFFFDEYPNIPLIPYVGYGVKFGRNACKVMRCCPFPSESGHDELVWREASFRNSYPEEIQEKIKSQWETYGFSSAWSLDLR</sequence>
<proteinExistence type="predicted"/>
<protein>
    <submittedName>
        <fullName evidence="1">Ferulic acid decarboxylase 1</fullName>
    </submittedName>
</protein>
<comment type="caution">
    <text evidence="1">The sequence shown here is derived from an EMBL/GenBank/DDBJ whole genome shotgun (WGS) entry which is preliminary data.</text>
</comment>
<keyword evidence="2" id="KW-1185">Reference proteome</keyword>
<dbReference type="EMBL" id="CM046508">
    <property type="protein sequence ID" value="KAI8666028.1"/>
    <property type="molecule type" value="Genomic_DNA"/>
</dbReference>
<evidence type="ECO:0000313" key="2">
    <source>
        <dbReference type="Proteomes" id="UP001065298"/>
    </source>
</evidence>
<organism evidence="1 2">
    <name type="scientific">Fusarium keratoplasticum</name>
    <dbReference type="NCBI Taxonomy" id="1328300"/>
    <lineage>
        <taxon>Eukaryota</taxon>
        <taxon>Fungi</taxon>
        <taxon>Dikarya</taxon>
        <taxon>Ascomycota</taxon>
        <taxon>Pezizomycotina</taxon>
        <taxon>Sordariomycetes</taxon>
        <taxon>Hypocreomycetidae</taxon>
        <taxon>Hypocreales</taxon>
        <taxon>Nectriaceae</taxon>
        <taxon>Fusarium</taxon>
        <taxon>Fusarium solani species complex</taxon>
    </lineage>
</organism>
<name>A0ACC0QSJ2_9HYPO</name>
<evidence type="ECO:0000313" key="1">
    <source>
        <dbReference type="EMBL" id="KAI8666028.1"/>
    </source>
</evidence>
<reference evidence="1" key="1">
    <citation type="submission" date="2022-06" db="EMBL/GenBank/DDBJ databases">
        <title>Fusarium solani species complex genomes reveal bases of compartmentalisation and animal pathogenesis.</title>
        <authorList>
            <person name="Tsai I.J."/>
        </authorList>
    </citation>
    <scope>NUCLEOTIDE SEQUENCE</scope>
    <source>
        <strain evidence="1">Fu6.1</strain>
    </source>
</reference>
<dbReference type="Proteomes" id="UP001065298">
    <property type="component" value="Chromosome 6"/>
</dbReference>